<dbReference type="GO" id="GO:0120147">
    <property type="term" value="F:formylglycine-generating oxidase activity"/>
    <property type="evidence" value="ECO:0007669"/>
    <property type="project" value="TreeGrafter"/>
</dbReference>
<dbReference type="InterPro" id="IPR051043">
    <property type="entry name" value="Sulfatase_Mod_Factor_Kinase"/>
</dbReference>
<dbReference type="Gene3D" id="3.90.1580.10">
    <property type="entry name" value="paralog of FGE (formylglycine-generating enzyme)"/>
    <property type="match status" value="1"/>
</dbReference>
<organism evidence="4 5">
    <name type="scientific">Frankliniella fusca</name>
    <dbReference type="NCBI Taxonomy" id="407009"/>
    <lineage>
        <taxon>Eukaryota</taxon>
        <taxon>Metazoa</taxon>
        <taxon>Ecdysozoa</taxon>
        <taxon>Arthropoda</taxon>
        <taxon>Hexapoda</taxon>
        <taxon>Insecta</taxon>
        <taxon>Pterygota</taxon>
        <taxon>Neoptera</taxon>
        <taxon>Paraneoptera</taxon>
        <taxon>Thysanoptera</taxon>
        <taxon>Terebrantia</taxon>
        <taxon>Thripoidea</taxon>
        <taxon>Thripidae</taxon>
        <taxon>Frankliniella</taxon>
    </lineage>
</organism>
<name>A0AAE1HUL1_9NEOP</name>
<dbReference type="EMBL" id="JAHWGI010001301">
    <property type="protein sequence ID" value="KAK3927761.1"/>
    <property type="molecule type" value="Genomic_DNA"/>
</dbReference>
<dbReference type="Pfam" id="PF03781">
    <property type="entry name" value="FGE-sulfatase"/>
    <property type="match status" value="1"/>
</dbReference>
<feature type="domain" description="Sulfatase-modifying factor enzyme-like" evidence="3">
    <location>
        <begin position="92"/>
        <end position="370"/>
    </location>
</feature>
<reference evidence="4" key="2">
    <citation type="journal article" date="2023" name="BMC Genomics">
        <title>Pest status, molecular evolution, and epigenetic factors derived from the genome assembly of Frankliniella fusca, a thysanopteran phytovirus vector.</title>
        <authorList>
            <person name="Catto M.A."/>
            <person name="Labadie P.E."/>
            <person name="Jacobson A.L."/>
            <person name="Kennedy G.G."/>
            <person name="Srinivasan R."/>
            <person name="Hunt B.G."/>
        </authorList>
    </citation>
    <scope>NUCLEOTIDE SEQUENCE</scope>
    <source>
        <strain evidence="4">PL_HMW_Pooled</strain>
    </source>
</reference>
<evidence type="ECO:0000313" key="5">
    <source>
        <dbReference type="Proteomes" id="UP001219518"/>
    </source>
</evidence>
<evidence type="ECO:0000259" key="3">
    <source>
        <dbReference type="Pfam" id="PF03781"/>
    </source>
</evidence>
<dbReference type="InterPro" id="IPR005532">
    <property type="entry name" value="SUMF_dom"/>
</dbReference>
<dbReference type="InterPro" id="IPR016187">
    <property type="entry name" value="CTDL_fold"/>
</dbReference>
<feature type="signal peptide" evidence="2">
    <location>
        <begin position="1"/>
        <end position="19"/>
    </location>
</feature>
<protein>
    <submittedName>
        <fullName evidence="4">Formylglycine-generating enzyme</fullName>
    </submittedName>
</protein>
<dbReference type="PANTHER" id="PTHR23150:SF19">
    <property type="entry name" value="FORMYLGLYCINE-GENERATING ENZYME"/>
    <property type="match status" value="1"/>
</dbReference>
<keyword evidence="2" id="KW-0732">Signal</keyword>
<comment type="similarity">
    <text evidence="1">Belongs to the sulfatase-modifying factor family.</text>
</comment>
<dbReference type="GO" id="GO:0005783">
    <property type="term" value="C:endoplasmic reticulum"/>
    <property type="evidence" value="ECO:0007669"/>
    <property type="project" value="TreeGrafter"/>
</dbReference>
<dbReference type="Proteomes" id="UP001219518">
    <property type="component" value="Unassembled WGS sequence"/>
</dbReference>
<evidence type="ECO:0000256" key="1">
    <source>
        <dbReference type="ARBA" id="ARBA00005310"/>
    </source>
</evidence>
<gene>
    <name evidence="4" type="ORF">KUF71_016046</name>
</gene>
<dbReference type="PANTHER" id="PTHR23150">
    <property type="entry name" value="SULFATASE MODIFYING FACTOR 1, 2"/>
    <property type="match status" value="1"/>
</dbReference>
<evidence type="ECO:0000256" key="2">
    <source>
        <dbReference type="SAM" id="SignalP"/>
    </source>
</evidence>
<accession>A0AAE1HUL1</accession>
<sequence>MLRVTHVICFASLAYLVAATGETCDLTSTNEPTPSCGCGALKRKAKGKNEQSPLEKTVTILEEIMSKDENVPLFSEVSGDDSGQNQSELPRTNNMVLIKGGEFTMGTDTPVFVADGEGPARKVTVNQFYLDVHEVSNLEFELFFNATKYRTEAESFGDSFVFDPLLSEETRKTLTQAVAVAPWWVPVKGADWRHPEGPDSNLIGRMDHPVVHVSWNDAVAYCQWAGKRLPTEAEWEFACRSGLHNRLYPWGNKLNPLEEHRMNIWQGNFPNEDTGEDGFKSTAPVTAFPSSSFGLKNMVGNVWEWTADWWTISHTGHQQDNPVGPETGTDKVKKGGSYMCHKSYCFRYRCAARSQNTPDSTAGNLGFRCAANTLPKAAGTTLVKDEL</sequence>
<dbReference type="InterPro" id="IPR042095">
    <property type="entry name" value="SUMF_sf"/>
</dbReference>
<evidence type="ECO:0000313" key="4">
    <source>
        <dbReference type="EMBL" id="KAK3927761.1"/>
    </source>
</evidence>
<dbReference type="AlphaFoldDB" id="A0AAE1HUL1"/>
<reference evidence="4" key="1">
    <citation type="submission" date="2021-07" db="EMBL/GenBank/DDBJ databases">
        <authorList>
            <person name="Catto M.A."/>
            <person name="Jacobson A."/>
            <person name="Kennedy G."/>
            <person name="Labadie P."/>
            <person name="Hunt B.G."/>
            <person name="Srinivasan R."/>
        </authorList>
    </citation>
    <scope>NUCLEOTIDE SEQUENCE</scope>
    <source>
        <strain evidence="4">PL_HMW_Pooled</strain>
        <tissue evidence="4">Head</tissue>
    </source>
</reference>
<comment type="caution">
    <text evidence="4">The sequence shown here is derived from an EMBL/GenBank/DDBJ whole genome shotgun (WGS) entry which is preliminary data.</text>
</comment>
<proteinExistence type="inferred from homology"/>
<dbReference type="SUPFAM" id="SSF56436">
    <property type="entry name" value="C-type lectin-like"/>
    <property type="match status" value="1"/>
</dbReference>
<keyword evidence="5" id="KW-1185">Reference proteome</keyword>
<feature type="chain" id="PRO_5042022298" evidence="2">
    <location>
        <begin position="20"/>
        <end position="387"/>
    </location>
</feature>